<protein>
    <submittedName>
        <fullName evidence="1">Uncharacterized protein b367R</fullName>
    </submittedName>
</protein>
<dbReference type="KEGG" id="vg:5659076"/>
<accession>A7IWP2</accession>
<keyword evidence="2" id="KW-1185">Reference proteome</keyword>
<sequence length="93" mass="10256">MSDFCFATFMITEEPALGSSLNTLTPPWFSPIFICSMSEAVTFALYADPYTPPPIFFPNLLGVNLISDDTTLEILLASDILKFFIGRNVLGIL</sequence>
<proteinExistence type="predicted"/>
<dbReference type="GeneID" id="5659076"/>
<gene>
    <name evidence="1" type="primary">b367R</name>
    <name evidence="1" type="ORF">NY2A_b367R</name>
</gene>
<organism evidence="1 2">
    <name type="scientific">Paramecium bursaria Chlorella virus NY2A</name>
    <name type="common">PBCV-NY2A</name>
    <dbReference type="NCBI Taxonomy" id="46021"/>
    <lineage>
        <taxon>Viruses</taxon>
        <taxon>Varidnaviria</taxon>
        <taxon>Bamfordvirae</taxon>
        <taxon>Nucleocytoviricota</taxon>
        <taxon>Megaviricetes</taxon>
        <taxon>Algavirales</taxon>
        <taxon>Phycodnaviridae</taxon>
        <taxon>Chlorovirus</taxon>
        <taxon>Chlorovirus americanus</taxon>
    </lineage>
</organism>
<organismHost>
    <name type="scientific">Chlorella</name>
    <dbReference type="NCBI Taxonomy" id="3071"/>
</organismHost>
<dbReference type="OrthoDB" id="33317at10239"/>
<name>A7IWP2_PBCVN</name>
<dbReference type="Proteomes" id="UP000202419">
    <property type="component" value="Segment"/>
</dbReference>
<evidence type="ECO:0000313" key="2">
    <source>
        <dbReference type="Proteomes" id="UP000202419"/>
    </source>
</evidence>
<dbReference type="RefSeq" id="YP_001497563.1">
    <property type="nucleotide sequence ID" value="NC_009898.1"/>
</dbReference>
<evidence type="ECO:0000313" key="1">
    <source>
        <dbReference type="EMBL" id="ABT14766.1"/>
    </source>
</evidence>
<reference evidence="1 2" key="1">
    <citation type="journal article" date="2007" name="Virology">
        <title>Sequence and annotation of the 369-kb NY-2A and the 345-kb AR158 viruses that infect Chlorella NC64A.</title>
        <authorList>
            <person name="Fitzgerald L.A."/>
            <person name="Graves M.V."/>
            <person name="Li X."/>
            <person name="Feldblyum T."/>
            <person name="Nierman W.C."/>
            <person name="Van Etten J.L."/>
        </authorList>
    </citation>
    <scope>NUCLEOTIDE SEQUENCE [LARGE SCALE GENOMIC DNA]</scope>
    <source>
        <strain evidence="1 2">NY-2A</strain>
    </source>
</reference>
<dbReference type="EMBL" id="DQ491002">
    <property type="protein sequence ID" value="ABT14766.1"/>
    <property type="molecule type" value="Genomic_DNA"/>
</dbReference>